<sequence length="397" mass="46064">MNIKLISRFFLSVAIALSCGVSAHSIKLTEQQKQAIKSGISNVSSIEDKDGAYNSVIEHISEMDREKVSLYSLPYFLKNKGMSQDLIVPVVSVLEKALRDVITDERRLEESMHQMKVDKQESIKQSFLDPKSSTDADGFEHIQEQAKQPEPNKNGSSSKVVENSDKNSFLRFFRDELEELRRIEESKSNASSTQQVEKENKHHTHKEHVVAREENQDKDDQCQQICSTNIDEHDEILEENLRLKEENKKLKRQISKFKNTSKQEKQAQIFSRDFLEHTPRVVSDQLKEYASSLQAVRVADQKLLEENENISAELEKSKYFLRLIEEAGFVELLPENEELQNINKDLMKINKRLRRRIAFLEEKVDNVSDASIHSHSSSEDSEDEYARYMEKIRSMRK</sequence>
<feature type="signal peptide" evidence="3">
    <location>
        <begin position="1"/>
        <end position="23"/>
    </location>
</feature>
<name>A0ABN6L3X0_9PROT</name>
<dbReference type="RefSeq" id="WP_236864490.1">
    <property type="nucleotide sequence ID" value="NZ_AP025225.1"/>
</dbReference>
<dbReference type="PROSITE" id="PS51257">
    <property type="entry name" value="PROKAR_LIPOPROTEIN"/>
    <property type="match status" value="1"/>
</dbReference>
<evidence type="ECO:0000313" key="4">
    <source>
        <dbReference type="EMBL" id="BDB96267.1"/>
    </source>
</evidence>
<keyword evidence="1" id="KW-0175">Coiled coil</keyword>
<feature type="region of interest" description="Disordered" evidence="2">
    <location>
        <begin position="112"/>
        <end position="136"/>
    </location>
</feature>
<organism evidence="4 5">
    <name type="scientific">Candidatus Hydrogenosomobacter endosymbioticus</name>
    <dbReference type="NCBI Taxonomy" id="2558174"/>
    <lineage>
        <taxon>Bacteria</taxon>
        <taxon>Pseudomonadati</taxon>
        <taxon>Pseudomonadota</taxon>
        <taxon>Alphaproteobacteria</taxon>
        <taxon>Holosporales</taxon>
        <taxon>Holosporaceae</taxon>
        <taxon>Candidatus Hydrogenosomobacter</taxon>
    </lineage>
</organism>
<evidence type="ECO:0000256" key="3">
    <source>
        <dbReference type="SAM" id="SignalP"/>
    </source>
</evidence>
<feature type="region of interest" description="Disordered" evidence="2">
    <location>
        <begin position="367"/>
        <end position="387"/>
    </location>
</feature>
<evidence type="ECO:0000313" key="5">
    <source>
        <dbReference type="Proteomes" id="UP001320209"/>
    </source>
</evidence>
<proteinExistence type="predicted"/>
<feature type="compositionally biased region" description="Basic and acidic residues" evidence="2">
    <location>
        <begin position="207"/>
        <end position="220"/>
    </location>
</feature>
<keyword evidence="3" id="KW-0732">Signal</keyword>
<feature type="compositionally biased region" description="Basic and acidic residues" evidence="2">
    <location>
        <begin position="112"/>
        <end position="122"/>
    </location>
</feature>
<accession>A0ABN6L3X0</accession>
<gene>
    <name evidence="4" type="ORF">HYD_4000</name>
</gene>
<evidence type="ECO:0000256" key="2">
    <source>
        <dbReference type="SAM" id="MobiDB-lite"/>
    </source>
</evidence>
<feature type="chain" id="PRO_5047440503" evidence="3">
    <location>
        <begin position="24"/>
        <end position="397"/>
    </location>
</feature>
<protein>
    <submittedName>
        <fullName evidence="4">Uncharacterized protein</fullName>
    </submittedName>
</protein>
<feature type="region of interest" description="Disordered" evidence="2">
    <location>
        <begin position="184"/>
        <end position="220"/>
    </location>
</feature>
<dbReference type="EMBL" id="AP025225">
    <property type="protein sequence ID" value="BDB96267.1"/>
    <property type="molecule type" value="Genomic_DNA"/>
</dbReference>
<dbReference type="Proteomes" id="UP001320209">
    <property type="component" value="Chromosome"/>
</dbReference>
<feature type="coiled-coil region" evidence="1">
    <location>
        <begin position="233"/>
        <end position="267"/>
    </location>
</feature>
<keyword evidence="5" id="KW-1185">Reference proteome</keyword>
<reference evidence="4" key="1">
    <citation type="submission" date="2021-10" db="EMBL/GenBank/DDBJ databases">
        <title>Genome Sequence of The Candidatus Hydrogeosomobacter endosymbioticus, an Intracellular Bacterial Symbiont of the Anaerobic Ciliate GW7.</title>
        <authorList>
            <person name="Shiohama Y."/>
            <person name="Shinzato N."/>
        </authorList>
    </citation>
    <scope>NUCLEOTIDE SEQUENCE [LARGE SCALE GENOMIC DNA]</scope>
    <source>
        <strain evidence="4">200920</strain>
    </source>
</reference>
<evidence type="ECO:0000256" key="1">
    <source>
        <dbReference type="SAM" id="Coils"/>
    </source>
</evidence>